<dbReference type="InterPro" id="IPR019830">
    <property type="entry name" value="Malate_synthase_CS"/>
</dbReference>
<dbReference type="PIRSF" id="PIRSF001363">
    <property type="entry name" value="Malate_synth"/>
    <property type="match status" value="1"/>
</dbReference>
<comment type="similarity">
    <text evidence="1 7">Belongs to the malate synthase family.</text>
</comment>
<evidence type="ECO:0000313" key="11">
    <source>
        <dbReference type="EMBL" id="GLB49765.1"/>
    </source>
</evidence>
<dbReference type="EMBL" id="BRVO01000002">
    <property type="protein sequence ID" value="GLB49765.1"/>
    <property type="molecule type" value="Genomic_DNA"/>
</dbReference>
<dbReference type="PANTHER" id="PTHR42902">
    <property type="entry name" value="MALATE SYNTHASE"/>
    <property type="match status" value="1"/>
</dbReference>
<evidence type="ECO:0000259" key="8">
    <source>
        <dbReference type="Pfam" id="PF01274"/>
    </source>
</evidence>
<dbReference type="InterPro" id="IPR048355">
    <property type="entry name" value="MS_C"/>
</dbReference>
<evidence type="ECO:0000256" key="7">
    <source>
        <dbReference type="RuleBase" id="RU000555"/>
    </source>
</evidence>
<dbReference type="InterPro" id="IPR046363">
    <property type="entry name" value="MS_N_TIM-barrel_dom"/>
</dbReference>
<dbReference type="PANTHER" id="PTHR42902:SF1">
    <property type="entry name" value="MALATE SYNTHASE 1-RELATED"/>
    <property type="match status" value="1"/>
</dbReference>
<dbReference type="NCBIfam" id="TIGR01344">
    <property type="entry name" value="malate_syn_A"/>
    <property type="match status" value="1"/>
</dbReference>
<dbReference type="SUPFAM" id="SSF51645">
    <property type="entry name" value="Malate synthase G"/>
    <property type="match status" value="1"/>
</dbReference>
<reference evidence="11" key="1">
    <citation type="submission" date="2022-07" db="EMBL/GenBank/DDBJ databases">
        <title>Taxonomy of Novel Oxalotrophic and Methylotrophic Bacteria.</title>
        <authorList>
            <person name="Sahin N."/>
            <person name="Tani A."/>
        </authorList>
    </citation>
    <scope>NUCLEOTIDE SEQUENCE</scope>
    <source>
        <strain evidence="11">Y10</strain>
    </source>
</reference>
<comment type="pathway">
    <text evidence="7">Carbohydrate metabolism; glyoxylate cycle; (S)-malate from isocitrate: step 2/2.</text>
</comment>
<feature type="domain" description="Malate synthase N-terminal" evidence="9">
    <location>
        <begin position="11"/>
        <end position="70"/>
    </location>
</feature>
<gene>
    <name evidence="11" type="primary">aceB</name>
    <name evidence="11" type="ORF">Y10_21330</name>
</gene>
<dbReference type="Pfam" id="PF01274">
    <property type="entry name" value="MS_TIM-barrel"/>
    <property type="match status" value="1"/>
</dbReference>
<sequence length="532" mass="60948">MSDLAVKKVSAQFSNEVANYYPEVLTDEALFFLGKLHEKFNEERLSLLKRRAQEQVLFEKGKLPSFPVETSDIRNSEWVAGTTPEDLQDRRVEITGPVDRKMIINALNSGAKTFMADFEDSNAPSWKNNMEGQQNLSDAISKTISLYDSTKDKSYQLNDEVATLIVRPRGLHLNEEHLLFDGESASGSLIDFGLYVFRNTKALMEQGSAPYFYLPKMEHYLEARWWDRVFTYAEQCMNVPQGTLKATVLIETITASFQLNEIIYELKDHIVGLNCGRWDYIFSYIKKLRYQPDFLVPNRDQVTMTTPFMEAYSKLVIQTCHKRGIHAMGGMAAQIPIKNDTEANDKAIEKVRNDKLREVQNGHDGTWVAHPGLVKVAMDIFDEYMPQPNQKDKMLSDVEITEKDLLEKPEGTITEEGIRKNINVGILYIEAWLRGNGAVALYNLMEDAATAEISRTQVWQWLHAKATLEDGRTFDIKLYNQLLESEVNNIQAMVGDEAFCNGKFERAIQLFEELVLNETFEEFLTLPAYQYL</sequence>
<keyword evidence="3 7" id="KW-0329">Glyoxylate bypass</keyword>
<dbReference type="InterPro" id="IPR011076">
    <property type="entry name" value="Malate_synth_sf"/>
</dbReference>
<keyword evidence="5 7" id="KW-0808">Transferase</keyword>
<evidence type="ECO:0000259" key="10">
    <source>
        <dbReference type="Pfam" id="PF20659"/>
    </source>
</evidence>
<proteinExistence type="inferred from homology"/>
<dbReference type="InterPro" id="IPR048356">
    <property type="entry name" value="MS_N"/>
</dbReference>
<dbReference type="Gene3D" id="3.20.20.360">
    <property type="entry name" value="Malate synthase, domain 3"/>
    <property type="match status" value="1"/>
</dbReference>
<dbReference type="InterPro" id="IPR044856">
    <property type="entry name" value="Malate_synth_C_sf"/>
</dbReference>
<evidence type="ECO:0000259" key="9">
    <source>
        <dbReference type="Pfam" id="PF20656"/>
    </source>
</evidence>
<dbReference type="Gene3D" id="1.20.1220.12">
    <property type="entry name" value="Malate synthase, domain III"/>
    <property type="match status" value="1"/>
</dbReference>
<dbReference type="Proteomes" id="UP001143543">
    <property type="component" value="Unassembled WGS sequence"/>
</dbReference>
<dbReference type="Pfam" id="PF20659">
    <property type="entry name" value="MS_C"/>
    <property type="match status" value="1"/>
</dbReference>
<comment type="caution">
    <text evidence="11">The sequence shown here is derived from an EMBL/GenBank/DDBJ whole genome shotgun (WGS) entry which is preliminary data.</text>
</comment>
<dbReference type="Pfam" id="PF20656">
    <property type="entry name" value="MS_N"/>
    <property type="match status" value="1"/>
</dbReference>
<dbReference type="CDD" id="cd00727">
    <property type="entry name" value="malate_synt_A"/>
    <property type="match status" value="1"/>
</dbReference>
<keyword evidence="12" id="KW-1185">Reference proteome</keyword>
<feature type="domain" description="Malate synthase C-terminal" evidence="10">
    <location>
        <begin position="413"/>
        <end position="531"/>
    </location>
</feature>
<dbReference type="RefSeq" id="WP_281765390.1">
    <property type="nucleotide sequence ID" value="NZ_BRVO01000002.1"/>
</dbReference>
<evidence type="ECO:0000256" key="6">
    <source>
        <dbReference type="ARBA" id="ARBA00047918"/>
    </source>
</evidence>
<feature type="domain" description="Malate synthase TIM barrel" evidence="8">
    <location>
        <begin position="163"/>
        <end position="407"/>
    </location>
</feature>
<evidence type="ECO:0000256" key="1">
    <source>
        <dbReference type="ARBA" id="ARBA00006394"/>
    </source>
</evidence>
<protein>
    <recommendedName>
        <fullName evidence="2 7">Malate synthase</fullName>
        <ecNumber evidence="2 7">2.3.3.9</ecNumber>
    </recommendedName>
</protein>
<dbReference type="InterPro" id="IPR001465">
    <property type="entry name" value="Malate_synthase_TIM"/>
</dbReference>
<evidence type="ECO:0000256" key="5">
    <source>
        <dbReference type="ARBA" id="ARBA00022679"/>
    </source>
</evidence>
<name>A0ABQ5MK32_9FLAO</name>
<evidence type="ECO:0000256" key="4">
    <source>
        <dbReference type="ARBA" id="ARBA00022532"/>
    </source>
</evidence>
<keyword evidence="4 7" id="KW-0816">Tricarboxylic acid cycle</keyword>
<evidence type="ECO:0000256" key="2">
    <source>
        <dbReference type="ARBA" id="ARBA00012636"/>
    </source>
</evidence>
<evidence type="ECO:0000313" key="12">
    <source>
        <dbReference type="Proteomes" id="UP001143543"/>
    </source>
</evidence>
<dbReference type="EC" id="2.3.3.9" evidence="2 7"/>
<evidence type="ECO:0000256" key="3">
    <source>
        <dbReference type="ARBA" id="ARBA00022435"/>
    </source>
</evidence>
<dbReference type="InterPro" id="IPR006252">
    <property type="entry name" value="Malate_synthA"/>
</dbReference>
<comment type="catalytic activity">
    <reaction evidence="6 7">
        <text>glyoxylate + acetyl-CoA + H2O = (S)-malate + CoA + H(+)</text>
        <dbReference type="Rhea" id="RHEA:18181"/>
        <dbReference type="ChEBI" id="CHEBI:15377"/>
        <dbReference type="ChEBI" id="CHEBI:15378"/>
        <dbReference type="ChEBI" id="CHEBI:15589"/>
        <dbReference type="ChEBI" id="CHEBI:36655"/>
        <dbReference type="ChEBI" id="CHEBI:57287"/>
        <dbReference type="ChEBI" id="CHEBI:57288"/>
        <dbReference type="EC" id="2.3.3.9"/>
    </reaction>
</comment>
<organism evidence="11 12">
    <name type="scientific">Neptunitalea lumnitzerae</name>
    <dbReference type="NCBI Taxonomy" id="2965509"/>
    <lineage>
        <taxon>Bacteria</taxon>
        <taxon>Pseudomonadati</taxon>
        <taxon>Bacteroidota</taxon>
        <taxon>Flavobacteriia</taxon>
        <taxon>Flavobacteriales</taxon>
        <taxon>Flavobacteriaceae</taxon>
        <taxon>Neptunitalea</taxon>
    </lineage>
</organism>
<dbReference type="PROSITE" id="PS00510">
    <property type="entry name" value="MALATE_SYNTHASE"/>
    <property type="match status" value="1"/>
</dbReference>
<accession>A0ABQ5MK32</accession>